<evidence type="ECO:0008006" key="3">
    <source>
        <dbReference type="Google" id="ProtNLM"/>
    </source>
</evidence>
<keyword evidence="2" id="KW-1185">Reference proteome</keyword>
<gene>
    <name evidence="1" type="ORF">ARC23_12620</name>
</gene>
<dbReference type="AlphaFoldDB" id="A0A0R0AYG6"/>
<evidence type="ECO:0000313" key="1">
    <source>
        <dbReference type="EMBL" id="KRG49933.1"/>
    </source>
</evidence>
<reference evidence="1 2" key="1">
    <citation type="journal article" date="2016" name="Front. Microbiol.">
        <title>Genome Sequence of Type Strains of Genus Stenotrophomonas.</title>
        <authorList>
            <person name="Patil P.P."/>
            <person name="Midha S."/>
            <person name="Kumar S."/>
            <person name="Patil P.B."/>
        </authorList>
    </citation>
    <scope>NUCLEOTIDE SEQUENCE [LARGE SCALE GENOMIC DNA]</scope>
    <source>
        <strain evidence="1 2">LMG 978</strain>
    </source>
</reference>
<proteinExistence type="predicted"/>
<accession>A0A0R0AYG6</accession>
<evidence type="ECO:0000313" key="2">
    <source>
        <dbReference type="Proteomes" id="UP000051757"/>
    </source>
</evidence>
<dbReference type="EMBL" id="LLXV01000039">
    <property type="protein sequence ID" value="KRG49933.1"/>
    <property type="molecule type" value="Genomic_DNA"/>
</dbReference>
<name>A0A0R0AYG6_9GAMM</name>
<protein>
    <recommendedName>
        <fullName evidence="3">DUF4034 domain-containing protein</fullName>
    </recommendedName>
</protein>
<sequence length="357" mass="39792">MIMRGLLRSARLQPYASTINVSFVSEARALLELVRQGAYTQASSRMMDVHEGDQVDFYAYVGKQVEAPALAAQWRATEPHSTDAALLLAFAELGEGWRLRGETYFHEIPEARKRAFPLKFQAAQRLFRELADRADAPPLAIYGLLHCDVVCGIERDARGDRFAQVMALAPFHAPSIYMMAKASMEKWSGSDEEMWAYLRWISEHAPRGRDAHAVIASHVVEWTHPWMDECNAPLEIVGVVRAANVPGLADLVRTALLDWLDVDSAGLERALAACTSSRERRLRAEFALALYFAGAWEEARLVMKAQGGQVPVEPWCYLAYRGSSILSEMLGGTLRCAGLAHDRICRDLGLDPREICS</sequence>
<organism evidence="1 2">
    <name type="scientific">Stenotrophomonas beteli</name>
    <dbReference type="NCBI Taxonomy" id="3384461"/>
    <lineage>
        <taxon>Bacteria</taxon>
        <taxon>Pseudomonadati</taxon>
        <taxon>Pseudomonadota</taxon>
        <taxon>Gammaproteobacteria</taxon>
        <taxon>Lysobacterales</taxon>
        <taxon>Lysobacteraceae</taxon>
        <taxon>Stenotrophomonas</taxon>
        <taxon>Stenotrophomonas maltophilia group</taxon>
    </lineage>
</organism>
<dbReference type="Proteomes" id="UP000051757">
    <property type="component" value="Unassembled WGS sequence"/>
</dbReference>
<comment type="caution">
    <text evidence="1">The sequence shown here is derived from an EMBL/GenBank/DDBJ whole genome shotgun (WGS) entry which is preliminary data.</text>
</comment>